<organism evidence="1 2">
    <name type="scientific">Liparis tanakae</name>
    <name type="common">Tanaka's snailfish</name>
    <dbReference type="NCBI Taxonomy" id="230148"/>
    <lineage>
        <taxon>Eukaryota</taxon>
        <taxon>Metazoa</taxon>
        <taxon>Chordata</taxon>
        <taxon>Craniata</taxon>
        <taxon>Vertebrata</taxon>
        <taxon>Euteleostomi</taxon>
        <taxon>Actinopterygii</taxon>
        <taxon>Neopterygii</taxon>
        <taxon>Teleostei</taxon>
        <taxon>Neoteleostei</taxon>
        <taxon>Acanthomorphata</taxon>
        <taxon>Eupercaria</taxon>
        <taxon>Perciformes</taxon>
        <taxon>Cottioidei</taxon>
        <taxon>Cottales</taxon>
        <taxon>Liparidae</taxon>
        <taxon>Liparis</taxon>
    </lineage>
</organism>
<sequence length="187" mass="20717">MFNVEGRAHVESSNLKASENLQFFSNARGDGELSSFAWKTPETSNECRQADIITWHFFWVNSSAFGGPWVLSPWLRGGPGPCSLDMAVFLHPKQSGQYALWLTERDEPPLALFSTDTLPRITGRRLPSAHAISAKLHRIAFLLTLVESEALIGGVVELAMVTPVVCRVLVNEEGKRKVVIENPIVQC</sequence>
<evidence type="ECO:0000313" key="1">
    <source>
        <dbReference type="EMBL" id="TNN69987.1"/>
    </source>
</evidence>
<protein>
    <submittedName>
        <fullName evidence="1">Uncharacterized protein</fullName>
    </submittedName>
</protein>
<reference evidence="1 2" key="1">
    <citation type="submission" date="2019-03" db="EMBL/GenBank/DDBJ databases">
        <title>First draft genome of Liparis tanakae, snailfish: a comprehensive survey of snailfish specific genes.</title>
        <authorList>
            <person name="Kim W."/>
            <person name="Song I."/>
            <person name="Jeong J.-H."/>
            <person name="Kim D."/>
            <person name="Kim S."/>
            <person name="Ryu S."/>
            <person name="Song J.Y."/>
            <person name="Lee S.K."/>
        </authorList>
    </citation>
    <scope>NUCLEOTIDE SEQUENCE [LARGE SCALE GENOMIC DNA]</scope>
    <source>
        <tissue evidence="1">Muscle</tissue>
    </source>
</reference>
<evidence type="ECO:0000313" key="2">
    <source>
        <dbReference type="Proteomes" id="UP000314294"/>
    </source>
</evidence>
<proteinExistence type="predicted"/>
<gene>
    <name evidence="1" type="ORF">EYF80_019860</name>
</gene>
<comment type="caution">
    <text evidence="1">The sequence shown here is derived from an EMBL/GenBank/DDBJ whole genome shotgun (WGS) entry which is preliminary data.</text>
</comment>
<dbReference type="Proteomes" id="UP000314294">
    <property type="component" value="Unassembled WGS sequence"/>
</dbReference>
<name>A0A4Z2HWC0_9TELE</name>
<dbReference type="EMBL" id="SRLO01000169">
    <property type="protein sequence ID" value="TNN69987.1"/>
    <property type="molecule type" value="Genomic_DNA"/>
</dbReference>
<dbReference type="OrthoDB" id="8845305at2759"/>
<dbReference type="AlphaFoldDB" id="A0A4Z2HWC0"/>
<accession>A0A4Z2HWC0</accession>
<keyword evidence="2" id="KW-1185">Reference proteome</keyword>